<keyword evidence="2" id="KW-1185">Reference proteome</keyword>
<dbReference type="EMBL" id="CAJVPT010004267">
    <property type="protein sequence ID" value="CAG8506191.1"/>
    <property type="molecule type" value="Genomic_DNA"/>
</dbReference>
<accession>A0ACA9L1T8</accession>
<comment type="caution">
    <text evidence="1">The sequence shown here is derived from an EMBL/GenBank/DDBJ whole genome shotgun (WGS) entry which is preliminary data.</text>
</comment>
<organism evidence="1 2">
    <name type="scientific">Acaulospora colombiana</name>
    <dbReference type="NCBI Taxonomy" id="27376"/>
    <lineage>
        <taxon>Eukaryota</taxon>
        <taxon>Fungi</taxon>
        <taxon>Fungi incertae sedis</taxon>
        <taxon>Mucoromycota</taxon>
        <taxon>Glomeromycotina</taxon>
        <taxon>Glomeromycetes</taxon>
        <taxon>Diversisporales</taxon>
        <taxon>Acaulosporaceae</taxon>
        <taxon>Acaulospora</taxon>
    </lineage>
</organism>
<dbReference type="Proteomes" id="UP000789525">
    <property type="component" value="Unassembled WGS sequence"/>
</dbReference>
<reference evidence="1" key="1">
    <citation type="submission" date="2021-06" db="EMBL/GenBank/DDBJ databases">
        <authorList>
            <person name="Kallberg Y."/>
            <person name="Tangrot J."/>
            <person name="Rosling A."/>
        </authorList>
    </citation>
    <scope>NUCLEOTIDE SEQUENCE</scope>
    <source>
        <strain evidence="1">CL356</strain>
    </source>
</reference>
<evidence type="ECO:0000313" key="1">
    <source>
        <dbReference type="EMBL" id="CAG8506191.1"/>
    </source>
</evidence>
<gene>
    <name evidence="1" type="ORF">ACOLOM_LOCUS3016</name>
</gene>
<evidence type="ECO:0000313" key="2">
    <source>
        <dbReference type="Proteomes" id="UP000789525"/>
    </source>
</evidence>
<proteinExistence type="predicted"/>
<protein>
    <submittedName>
        <fullName evidence="1">11285_t:CDS:1</fullName>
    </submittedName>
</protein>
<name>A0ACA9L1T8_9GLOM</name>
<sequence length="302" mass="35001">MAGYFIQSEIISSSFFTSFESEEYSDSDYQVTDTNCTTPKSLDEDSDTISDNTSSAVEQSGTTDDTFTSNCPICLQNFQDRSYLNSCFHSFCVSCIRQWLNVTPTCPLCKSKVGFIIHNVDEAKGTFLKDYIVGNTEENEMYIKKSKLRKWIMEVSNNAKLDSKKHSSQSSMSLKTAKERVKIYSDNLLAKNIPQRLKPFVHFHNKDYDRLRPFLSRDLNAILNDSYDQVIEEYVQSIVVSYYQKYKSREVIIEKLKPWLGELTEKFLEEMFKFVESGLNIETWDQLVSYDCDEDLELVCEL</sequence>